<evidence type="ECO:0000313" key="4">
    <source>
        <dbReference type="EMBL" id="MBL0887590.1"/>
    </source>
</evidence>
<dbReference type="Proteomes" id="UP000675409">
    <property type="component" value="Unassembled WGS sequence"/>
</dbReference>
<evidence type="ECO:0000259" key="3">
    <source>
        <dbReference type="Pfam" id="PF24346"/>
    </source>
</evidence>
<name>A0ABS1LMU5_9MICO</name>
<accession>A0ABS1LMU5</accession>
<organism evidence="4 5">
    <name type="scientific">Myceligenerans indicum</name>
    <dbReference type="NCBI Taxonomy" id="2593663"/>
    <lineage>
        <taxon>Bacteria</taxon>
        <taxon>Bacillati</taxon>
        <taxon>Actinomycetota</taxon>
        <taxon>Actinomycetes</taxon>
        <taxon>Micrococcales</taxon>
        <taxon>Promicromonosporaceae</taxon>
        <taxon>Myceligenerans</taxon>
    </lineage>
</organism>
<dbReference type="Pfam" id="PF24346">
    <property type="entry name" value="DUF7507"/>
    <property type="match status" value="1"/>
</dbReference>
<feature type="compositionally biased region" description="Low complexity" evidence="1">
    <location>
        <begin position="1319"/>
        <end position="1328"/>
    </location>
</feature>
<gene>
    <name evidence="4" type="ORF">HGK34_15090</name>
</gene>
<keyword evidence="2" id="KW-0812">Transmembrane</keyword>
<dbReference type="EMBL" id="JABBYC010000031">
    <property type="protein sequence ID" value="MBL0887590.1"/>
    <property type="molecule type" value="Genomic_DNA"/>
</dbReference>
<reference evidence="4 5" key="1">
    <citation type="journal article" date="2021" name="Arch. Microbiol.">
        <title>Myceligenerans indicum sp. nov., an actinobacterium isolated from mangrove sediment of Sundarbans, India.</title>
        <authorList>
            <person name="Asha K."/>
            <person name="Bhadury P."/>
        </authorList>
    </citation>
    <scope>NUCLEOTIDE SEQUENCE [LARGE SCALE GENOMIC DNA]</scope>
    <source>
        <strain evidence="4 5">I2</strain>
    </source>
</reference>
<feature type="region of interest" description="Disordered" evidence="1">
    <location>
        <begin position="1270"/>
        <end position="1328"/>
    </location>
</feature>
<feature type="region of interest" description="Disordered" evidence="1">
    <location>
        <begin position="343"/>
        <end position="364"/>
    </location>
</feature>
<keyword evidence="2" id="KW-1133">Transmembrane helix</keyword>
<proteinExistence type="predicted"/>
<evidence type="ECO:0000256" key="1">
    <source>
        <dbReference type="SAM" id="MobiDB-lite"/>
    </source>
</evidence>
<feature type="transmembrane region" description="Helical" evidence="2">
    <location>
        <begin position="1336"/>
        <end position="1356"/>
    </location>
</feature>
<keyword evidence="2" id="KW-0472">Membrane</keyword>
<protein>
    <recommendedName>
        <fullName evidence="3">DUF7507 domain-containing protein</fullName>
    </recommendedName>
</protein>
<evidence type="ECO:0000256" key="2">
    <source>
        <dbReference type="SAM" id="Phobius"/>
    </source>
</evidence>
<feature type="transmembrane region" description="Helical" evidence="2">
    <location>
        <begin position="20"/>
        <end position="41"/>
    </location>
</feature>
<comment type="caution">
    <text evidence="4">The sequence shown here is derived from an EMBL/GenBank/DDBJ whole genome shotgun (WGS) entry which is preliminary data.</text>
</comment>
<dbReference type="PROSITE" id="PS51257">
    <property type="entry name" value="PROKAR_LIPOPROTEIN"/>
    <property type="match status" value="1"/>
</dbReference>
<dbReference type="NCBIfam" id="TIGR01451">
    <property type="entry name" value="B_ant_repeat"/>
    <property type="match status" value="2"/>
</dbReference>
<keyword evidence="5" id="KW-1185">Reference proteome</keyword>
<sequence length="1364" mass="141289">MRRGRQSLRTQRAGDGRSQLQNRLIGGAVAVVTACAGLFVATPVAFADAVYEITGEWETGTPTVATSGDVVTGVWRVNVNDDAPAPSNEPVDNVTFSVTLENGVFAELPDVCLAADVDPVSAISADGATLTCNLGTKDQGTAAVIQTPIEVDGPTGSQLSASGTIAGQTVDLSPIDIVNDFGMDIRWVTGAAYVSSGADYFEVTYEWTLSKAKASDAGPQTVTYELDIASPQGGTIQIAPQGCTAFDLGVAADGHPWSGGDHPADRMTSFVDACTVTQTGPTTFEMTLTGIDYDPTNIPTRDSAGNLLPTDEVALASGSIYVRVLDVPGGSATLTSNAPTYTSTTGLTAQDDPSNNSETKSWQPLGTYSSGWGRGYTGSGGTTWDDTYRVSAGTVVGQYLDTGWQRWSDRADERLVGMCAPFDTRHVTLESFVWGTPPGGVDGAPFEYYTGASPNLDPASGSYDPNTFDCGPDDGWSTTPPANLADVKAVRVVMTQGQAEAHADDPSITPVAFVRIRPETPPGTEVWTFFSGILDAPAPDSWTGPDYAGCITNTPGWRYPCTTGFRDVLRTIDAAPAIVKSADRSAVTPGVPATFTLTYAANGAGQVPPTVDNYELVDTLPLGLTYVPGSSSPEPAATTDGEGRQVLSWSLDGVATNTQHVQTYQAVADPSVTPGAVLTNTASASYGGQTRSATAQVTVSSSGYTTIGKSADTPYIPNLAGDGVGAGSWTVTLRSFDPLPQSFTDAIDILPFNGDDRGTGFTGDYSLTGVDAVAGATVYYTTADPASLSDDPGDESNGAAGDIAGNSVGWTTTYTPEATAVRVIGPELVPGATQAFTVGIETDGVEGGDMLVNRAQARDGHTELVMRTSAPIEVANYYSASLKKYVQDAEGAWRDANTVEDYPTYRLGDTVPYRIVVENTGQGTLTDLVMTDDLFPDGSFTVAELAPGEQETYEFEIVLEEGSPDTVVNTACGAADVPEDSDVAPTINCDPAGLEVDGDPTHSKELVSATPIGDGQWEVVYGIDVSNTSTMSTSYTLDDELHFAEAATIVSAEVTSSPDGVTLTEPAWDGQKNLTVASAVPLLGNEDSAYEPHRYELTVIADVPLQVPGAGMAGDPTTCGPDGDDSDTAFNNTSAMTDSAGQVEDDQACAPIPSIDVTKSVVSDPVAGRGGSWTITYEVKATNDGDAAGKYTLTDRLRFGAGIDVTSAEVTATPKGVTAAESWTGQGIEGDDTNVVASDVNLRAGATHTYQLTVQATVDEDAANESTFTCPLPGSGEPGAFANTADIGHNDLTDSADACATPKEPGEPNDPGNPGGPDSPGTPSDLPPLAATGVNVGWITGGAVLLILLGAAAMVISRHRRTIG</sequence>
<feature type="region of interest" description="Disordered" evidence="1">
    <location>
        <begin position="785"/>
        <end position="804"/>
    </location>
</feature>
<dbReference type="InterPro" id="IPR055354">
    <property type="entry name" value="DUF7507"/>
</dbReference>
<dbReference type="Gene3D" id="2.60.40.740">
    <property type="match status" value="1"/>
</dbReference>
<evidence type="ECO:0000313" key="5">
    <source>
        <dbReference type="Proteomes" id="UP000675409"/>
    </source>
</evidence>
<feature type="domain" description="DUF7507" evidence="3">
    <location>
        <begin position="906"/>
        <end position="983"/>
    </location>
</feature>
<dbReference type="InterPro" id="IPR047589">
    <property type="entry name" value="DUF11_rpt"/>
</dbReference>